<evidence type="ECO:0000313" key="3">
    <source>
        <dbReference type="Proteomes" id="UP000266841"/>
    </source>
</evidence>
<gene>
    <name evidence="2" type="ORF">THAOC_30728</name>
</gene>
<reference evidence="2 3" key="1">
    <citation type="journal article" date="2012" name="Genome Biol.">
        <title>Genome and low-iron response of an oceanic diatom adapted to chronic iron limitation.</title>
        <authorList>
            <person name="Lommer M."/>
            <person name="Specht M."/>
            <person name="Roy A.S."/>
            <person name="Kraemer L."/>
            <person name="Andreson R."/>
            <person name="Gutowska M.A."/>
            <person name="Wolf J."/>
            <person name="Bergner S.V."/>
            <person name="Schilhabel M.B."/>
            <person name="Klostermeier U.C."/>
            <person name="Beiko R.G."/>
            <person name="Rosenstiel P."/>
            <person name="Hippler M."/>
            <person name="Laroche J."/>
        </authorList>
    </citation>
    <scope>NUCLEOTIDE SEQUENCE [LARGE SCALE GENOMIC DNA]</scope>
    <source>
        <strain evidence="2 3">CCMP1005</strain>
    </source>
</reference>
<feature type="region of interest" description="Disordered" evidence="1">
    <location>
        <begin position="322"/>
        <end position="368"/>
    </location>
</feature>
<dbReference type="EMBL" id="AGNL01044004">
    <property type="protein sequence ID" value="EJK50319.1"/>
    <property type="molecule type" value="Genomic_DNA"/>
</dbReference>
<sequence>MGTTKDHDTARRVRHSKIVQSEPKPEEPKATGAEAEAAQFLPCGAVTLAGRAPALTSAVWMAATARAVLLFPALSLHRRVEAEGGLVERGRRRTAVPAPAGPVEQYAREEGEHPRVEYGPGRDLRGVGVVPAFAAPSVPDLPRRRQCPRPRQVLERAHAPPRRLGEGTVGTRHVEGAEEVRAGVVAEHRRQGREEVRGTPGRPVAVLEGDGTELLELVRRERRKLLLMRKSSGPASLSFPLSSLPPPDEVEVQRPVPEGQVDEDDHQEVAPGVPAEEAAERRGAPMPDRDGALVRGGDREVVEHEERLFRESSRGVLVLDFPGFRLPEAETRTTAGENSPGTARTSRGGTSPGRRGGRARAPSSPPSS</sequence>
<comment type="caution">
    <text evidence="2">The sequence shown here is derived from an EMBL/GenBank/DDBJ whole genome shotgun (WGS) entry which is preliminary data.</text>
</comment>
<feature type="compositionally biased region" description="Basic and acidic residues" evidence="1">
    <location>
        <begin position="278"/>
        <end position="298"/>
    </location>
</feature>
<dbReference type="Proteomes" id="UP000266841">
    <property type="component" value="Unassembled WGS sequence"/>
</dbReference>
<organism evidence="2 3">
    <name type="scientific">Thalassiosira oceanica</name>
    <name type="common">Marine diatom</name>
    <dbReference type="NCBI Taxonomy" id="159749"/>
    <lineage>
        <taxon>Eukaryota</taxon>
        <taxon>Sar</taxon>
        <taxon>Stramenopiles</taxon>
        <taxon>Ochrophyta</taxon>
        <taxon>Bacillariophyta</taxon>
        <taxon>Coscinodiscophyceae</taxon>
        <taxon>Thalassiosirophycidae</taxon>
        <taxon>Thalassiosirales</taxon>
        <taxon>Thalassiosiraceae</taxon>
        <taxon>Thalassiosira</taxon>
    </lineage>
</organism>
<feature type="region of interest" description="Disordered" evidence="1">
    <location>
        <begin position="231"/>
        <end position="298"/>
    </location>
</feature>
<name>K0RDG8_THAOC</name>
<proteinExistence type="predicted"/>
<evidence type="ECO:0000313" key="2">
    <source>
        <dbReference type="EMBL" id="EJK50319.1"/>
    </source>
</evidence>
<dbReference type="AlphaFoldDB" id="K0RDG8"/>
<feature type="non-terminal residue" evidence="2">
    <location>
        <position position="368"/>
    </location>
</feature>
<feature type="compositionally biased region" description="Low complexity" evidence="1">
    <location>
        <begin position="339"/>
        <end position="353"/>
    </location>
</feature>
<feature type="region of interest" description="Disordered" evidence="1">
    <location>
        <begin position="1"/>
        <end position="33"/>
    </location>
</feature>
<keyword evidence="3" id="KW-1185">Reference proteome</keyword>
<protein>
    <submittedName>
        <fullName evidence="2">Uncharacterized protein</fullName>
    </submittedName>
</protein>
<evidence type="ECO:0000256" key="1">
    <source>
        <dbReference type="SAM" id="MobiDB-lite"/>
    </source>
</evidence>
<feature type="compositionally biased region" description="Low complexity" evidence="1">
    <location>
        <begin position="231"/>
        <end position="242"/>
    </location>
</feature>
<accession>K0RDG8</accession>
<feature type="compositionally biased region" description="Basic and acidic residues" evidence="1">
    <location>
        <begin position="1"/>
        <end position="11"/>
    </location>
</feature>